<evidence type="ECO:0000313" key="2">
    <source>
        <dbReference type="Proteomes" id="UP000054196"/>
    </source>
</evidence>
<gene>
    <name evidence="1" type="ORF">PUNSTDRAFT_138662</name>
</gene>
<evidence type="ECO:0000313" key="1">
    <source>
        <dbReference type="EMBL" id="EIN04266.1"/>
    </source>
</evidence>
<protein>
    <submittedName>
        <fullName evidence="1">Uncharacterized protein</fullName>
    </submittedName>
</protein>
<reference evidence="2" key="1">
    <citation type="journal article" date="2012" name="Science">
        <title>The Paleozoic origin of enzymatic lignin decomposition reconstructed from 31 fungal genomes.</title>
        <authorList>
            <person name="Floudas D."/>
            <person name="Binder M."/>
            <person name="Riley R."/>
            <person name="Barry K."/>
            <person name="Blanchette R.A."/>
            <person name="Henrissat B."/>
            <person name="Martinez A.T."/>
            <person name="Otillar R."/>
            <person name="Spatafora J.W."/>
            <person name="Yadav J.S."/>
            <person name="Aerts A."/>
            <person name="Benoit I."/>
            <person name="Boyd A."/>
            <person name="Carlson A."/>
            <person name="Copeland A."/>
            <person name="Coutinho P.M."/>
            <person name="de Vries R.P."/>
            <person name="Ferreira P."/>
            <person name="Findley K."/>
            <person name="Foster B."/>
            <person name="Gaskell J."/>
            <person name="Glotzer D."/>
            <person name="Gorecki P."/>
            <person name="Heitman J."/>
            <person name="Hesse C."/>
            <person name="Hori C."/>
            <person name="Igarashi K."/>
            <person name="Jurgens J.A."/>
            <person name="Kallen N."/>
            <person name="Kersten P."/>
            <person name="Kohler A."/>
            <person name="Kuees U."/>
            <person name="Kumar T.K.A."/>
            <person name="Kuo A."/>
            <person name="LaButti K."/>
            <person name="Larrondo L.F."/>
            <person name="Lindquist E."/>
            <person name="Ling A."/>
            <person name="Lombard V."/>
            <person name="Lucas S."/>
            <person name="Lundell T."/>
            <person name="Martin R."/>
            <person name="McLaughlin D.J."/>
            <person name="Morgenstern I."/>
            <person name="Morin E."/>
            <person name="Murat C."/>
            <person name="Nagy L.G."/>
            <person name="Nolan M."/>
            <person name="Ohm R.A."/>
            <person name="Patyshakuliyeva A."/>
            <person name="Rokas A."/>
            <person name="Ruiz-Duenas F.J."/>
            <person name="Sabat G."/>
            <person name="Salamov A."/>
            <person name="Samejima M."/>
            <person name="Schmutz J."/>
            <person name="Slot J.C."/>
            <person name="St John F."/>
            <person name="Stenlid J."/>
            <person name="Sun H."/>
            <person name="Sun S."/>
            <person name="Syed K."/>
            <person name="Tsang A."/>
            <person name="Wiebenga A."/>
            <person name="Young D."/>
            <person name="Pisabarro A."/>
            <person name="Eastwood D.C."/>
            <person name="Martin F."/>
            <person name="Cullen D."/>
            <person name="Grigoriev I.V."/>
            <person name="Hibbett D.S."/>
        </authorList>
    </citation>
    <scope>NUCLEOTIDE SEQUENCE [LARGE SCALE GENOMIC DNA]</scope>
    <source>
        <strain evidence="2">HHB-11173 SS5</strain>
    </source>
</reference>
<keyword evidence="2" id="KW-1185">Reference proteome</keyword>
<dbReference type="RefSeq" id="XP_007388409.1">
    <property type="nucleotide sequence ID" value="XM_007388347.1"/>
</dbReference>
<accession>R7S4T4</accession>
<organism evidence="1 2">
    <name type="scientific">Punctularia strigosozonata (strain HHB-11173)</name>
    <name type="common">White-rot fungus</name>
    <dbReference type="NCBI Taxonomy" id="741275"/>
    <lineage>
        <taxon>Eukaryota</taxon>
        <taxon>Fungi</taxon>
        <taxon>Dikarya</taxon>
        <taxon>Basidiomycota</taxon>
        <taxon>Agaricomycotina</taxon>
        <taxon>Agaricomycetes</taxon>
        <taxon>Corticiales</taxon>
        <taxon>Punctulariaceae</taxon>
        <taxon>Punctularia</taxon>
    </lineage>
</organism>
<dbReference type="Proteomes" id="UP000054196">
    <property type="component" value="Unassembled WGS sequence"/>
</dbReference>
<name>R7S4T4_PUNST</name>
<sequence length="234" mass="26176">MPPKSLREWLDATPSRKPIIPVLEGLFKHPQTVQAAYSLISHFKELGCCGNSQRAEKFRDLILHNSHTASEYLKLDVEPAVPDPTIESESSKSTDVNKQFTPNAFTFRSPDQDLVFSHTAFTKKLASFDEETGMLYMSLPKPPSLKYSVLEGDNKQSSAVNFFHPVCQVLDDMLKWEVSKTNKSSTSTPVSLSFLSEIDLNVHRPPSSKRPDPSISPLTRNFDGLSYAGTSHQF</sequence>
<dbReference type="HOGENOM" id="CLU_1185542_0_0_1"/>
<dbReference type="GeneID" id="18880136"/>
<dbReference type="KEGG" id="psq:PUNSTDRAFT_138662"/>
<proteinExistence type="predicted"/>
<dbReference type="EMBL" id="JH687555">
    <property type="protein sequence ID" value="EIN04266.1"/>
    <property type="molecule type" value="Genomic_DNA"/>
</dbReference>
<dbReference type="AlphaFoldDB" id="R7S4T4"/>